<keyword evidence="1" id="KW-0112">Calmodulin-binding</keyword>
<dbReference type="InterPro" id="IPR025064">
    <property type="entry name" value="DUF4005"/>
</dbReference>
<dbReference type="EnsemblPlants" id="evm.model.10.2133">
    <property type="protein sequence ID" value="cds.evm.model.10.2133"/>
    <property type="gene ID" value="evm.TU.10.2133"/>
</dbReference>
<feature type="domain" description="DUF4005" evidence="5">
    <location>
        <begin position="410"/>
        <end position="462"/>
    </location>
</feature>
<evidence type="ECO:0000313" key="7">
    <source>
        <dbReference type="Proteomes" id="UP000596661"/>
    </source>
</evidence>
<name>A0A803QM81_CANSA</name>
<evidence type="ECO:0000256" key="3">
    <source>
        <dbReference type="ARBA" id="ARBA00024378"/>
    </source>
</evidence>
<dbReference type="Gene3D" id="1.20.5.190">
    <property type="match status" value="1"/>
</dbReference>
<dbReference type="PROSITE" id="PS50096">
    <property type="entry name" value="IQ"/>
    <property type="match status" value="2"/>
</dbReference>
<evidence type="ECO:0000259" key="5">
    <source>
        <dbReference type="Pfam" id="PF13178"/>
    </source>
</evidence>
<dbReference type="GO" id="GO:0005516">
    <property type="term" value="F:calmodulin binding"/>
    <property type="evidence" value="ECO:0007669"/>
    <property type="project" value="UniProtKB-KW"/>
</dbReference>
<comment type="similarity">
    <text evidence="2">Belongs to the IQD family.</text>
</comment>
<protein>
    <recommendedName>
        <fullName evidence="5">DUF4005 domain-containing protein</fullName>
    </recommendedName>
</protein>
<dbReference type="Proteomes" id="UP000596661">
    <property type="component" value="Unassembled WGS sequence"/>
</dbReference>
<feature type="compositionally biased region" description="Basic and acidic residues" evidence="4">
    <location>
        <begin position="395"/>
        <end position="411"/>
    </location>
</feature>
<comment type="subunit">
    <text evidence="3">Binds to multiple calmodulin (CaM) in the presence of Ca(2+) and CaM-like proteins.</text>
</comment>
<feature type="region of interest" description="Disordered" evidence="4">
    <location>
        <begin position="41"/>
        <end position="78"/>
    </location>
</feature>
<organism evidence="6 7">
    <name type="scientific">Cannabis sativa</name>
    <name type="common">Hemp</name>
    <name type="synonym">Marijuana</name>
    <dbReference type="NCBI Taxonomy" id="3483"/>
    <lineage>
        <taxon>Eukaryota</taxon>
        <taxon>Viridiplantae</taxon>
        <taxon>Streptophyta</taxon>
        <taxon>Embryophyta</taxon>
        <taxon>Tracheophyta</taxon>
        <taxon>Spermatophyta</taxon>
        <taxon>Magnoliopsida</taxon>
        <taxon>eudicotyledons</taxon>
        <taxon>Gunneridae</taxon>
        <taxon>Pentapetalae</taxon>
        <taxon>rosids</taxon>
        <taxon>fabids</taxon>
        <taxon>Rosales</taxon>
        <taxon>Cannabaceae</taxon>
        <taxon>Cannabis</taxon>
    </lineage>
</organism>
<dbReference type="EMBL" id="UZAU01000835">
    <property type="status" value="NOT_ANNOTATED_CDS"/>
    <property type="molecule type" value="Genomic_DNA"/>
</dbReference>
<evidence type="ECO:0000313" key="6">
    <source>
        <dbReference type="EnsemblPlants" id="cds.evm.model.10.2133"/>
    </source>
</evidence>
<dbReference type="OMA" id="NMTGNDE"/>
<dbReference type="Pfam" id="PF13178">
    <property type="entry name" value="DUF4005"/>
    <property type="match status" value="1"/>
</dbReference>
<feature type="region of interest" description="Disordered" evidence="4">
    <location>
        <begin position="395"/>
        <end position="416"/>
    </location>
</feature>
<sequence>MGKSPGKWLKSLLFGKKLPSKSKLPKEISFNSNVKKTVLLQEKDQASPASKTVSFSDMPSSIRKGEKPNELQTENNKLKQAATTAQSIIRGYLARRSFGALKGLIRLQALIRGHLVRRQAIATLHCIQRIVRVQALYRAKRVRLVSDIGAQLHNNTTTKDGTLVGLPRLKLTPRPDRLASNAFICKLIASSPNAKPLLIHYDPMEPNCAWQWLERWSFSNFWEPLPQLHHALEIRSKIKQGKIQTKETEIGRAKQAEGKVSPVKNRKLPLHPSLAYEKQINKPRKLEFSKEESKPLNDLERVKQNLRRISGSTAESVAEKLKPTPTTLPTIPSSEISEKSVVNLIEKTSESSEVEVPPKQVVEKNEKLDELHDDGVEPIPIRDVEMVEDTSIENEHKNNFEIEKTSKDSQKNYKKKVPTKVEYQENVPQRSPTLPNYMTATESAKAKLRGLGYPSSRKMRSKIKALWWHSLPLYTSGNSSLIMSCEQRKKFNQVPEEKTDLYCPLQMAMGRVYGLVGGGE</sequence>
<accession>A0A803QM81</accession>
<dbReference type="PANTHER" id="PTHR32295">
    <property type="entry name" value="IQ-DOMAIN 5-RELATED"/>
    <property type="match status" value="1"/>
</dbReference>
<evidence type="ECO:0000256" key="2">
    <source>
        <dbReference type="ARBA" id="ARBA00024341"/>
    </source>
</evidence>
<dbReference type="InterPro" id="IPR000048">
    <property type="entry name" value="IQ_motif_EF-hand-BS"/>
</dbReference>
<dbReference type="Pfam" id="PF00612">
    <property type="entry name" value="IQ"/>
    <property type="match status" value="2"/>
</dbReference>
<dbReference type="SMART" id="SM00015">
    <property type="entry name" value="IQ"/>
    <property type="match status" value="2"/>
</dbReference>
<dbReference type="PANTHER" id="PTHR32295:SF281">
    <property type="entry name" value="PROTEIN IQ-DOMAIN 31"/>
    <property type="match status" value="1"/>
</dbReference>
<keyword evidence="7" id="KW-1185">Reference proteome</keyword>
<dbReference type="Gramene" id="evm.model.10.2133">
    <property type="protein sequence ID" value="cds.evm.model.10.2133"/>
    <property type="gene ID" value="evm.TU.10.2133"/>
</dbReference>
<reference evidence="6" key="1">
    <citation type="submission" date="2021-03" db="UniProtKB">
        <authorList>
            <consortium name="EnsemblPlants"/>
        </authorList>
    </citation>
    <scope>IDENTIFICATION</scope>
</reference>
<feature type="compositionally biased region" description="Polar residues" evidence="4">
    <location>
        <begin position="47"/>
        <end position="59"/>
    </location>
</feature>
<evidence type="ECO:0000256" key="4">
    <source>
        <dbReference type="SAM" id="MobiDB-lite"/>
    </source>
</evidence>
<evidence type="ECO:0000256" key="1">
    <source>
        <dbReference type="ARBA" id="ARBA00022860"/>
    </source>
</evidence>
<proteinExistence type="inferred from homology"/>
<dbReference type="AlphaFoldDB" id="A0A803QM81"/>